<dbReference type="Proteomes" id="UP000704712">
    <property type="component" value="Unassembled WGS sequence"/>
</dbReference>
<protein>
    <submittedName>
        <fullName evidence="1">Uncharacterized protein</fullName>
    </submittedName>
</protein>
<evidence type="ECO:0000313" key="2">
    <source>
        <dbReference type="Proteomes" id="UP000704712"/>
    </source>
</evidence>
<comment type="caution">
    <text evidence="1">The sequence shown here is derived from an EMBL/GenBank/DDBJ whole genome shotgun (WGS) entry which is preliminary data.</text>
</comment>
<name>A0A8S9THE5_PHYIN</name>
<evidence type="ECO:0000313" key="1">
    <source>
        <dbReference type="EMBL" id="KAF4128216.1"/>
    </source>
</evidence>
<proteinExistence type="predicted"/>
<reference evidence="1" key="1">
    <citation type="submission" date="2020-03" db="EMBL/GenBank/DDBJ databases">
        <title>Hybrid Assembly of Korean Phytophthora infestans isolates.</title>
        <authorList>
            <person name="Prokchorchik M."/>
            <person name="Lee Y."/>
            <person name="Seo J."/>
            <person name="Cho J.-H."/>
            <person name="Park Y.-E."/>
            <person name="Jang D.-C."/>
            <person name="Im J.-S."/>
            <person name="Choi J.-G."/>
            <person name="Park H.-J."/>
            <person name="Lee G.-B."/>
            <person name="Lee Y.-G."/>
            <person name="Hong S.-Y."/>
            <person name="Cho K."/>
            <person name="Sohn K.H."/>
        </authorList>
    </citation>
    <scope>NUCLEOTIDE SEQUENCE</scope>
    <source>
        <strain evidence="1">KR_2_A2</strain>
    </source>
</reference>
<sequence>MPGAIAASTPSATLGAIPAYTTPSATPFSSLLRLPWRSVPRLQKQLETCLESNTARDLSVVALPQRHGARDHVWHLHGAAKAAYNGIKIRFEDNVDLVATHMKLLECYTFEIVYGLTSFMSMLVTGKILIMNHVECSASESRALGSAVYSCALHVLLGFEPEVCQLDGRPYDPHAVQARGYT</sequence>
<gene>
    <name evidence="1" type="ORF">GN958_ATG22593</name>
</gene>
<organism evidence="1 2">
    <name type="scientific">Phytophthora infestans</name>
    <name type="common">Potato late blight agent</name>
    <name type="synonym">Botrytis infestans</name>
    <dbReference type="NCBI Taxonomy" id="4787"/>
    <lineage>
        <taxon>Eukaryota</taxon>
        <taxon>Sar</taxon>
        <taxon>Stramenopiles</taxon>
        <taxon>Oomycota</taxon>
        <taxon>Peronosporomycetes</taxon>
        <taxon>Peronosporales</taxon>
        <taxon>Peronosporaceae</taxon>
        <taxon>Phytophthora</taxon>
    </lineage>
</organism>
<dbReference type="AlphaFoldDB" id="A0A8S9THE5"/>
<dbReference type="EMBL" id="JAACNO010003160">
    <property type="protein sequence ID" value="KAF4128216.1"/>
    <property type="molecule type" value="Genomic_DNA"/>
</dbReference>
<accession>A0A8S9THE5</accession>